<dbReference type="EMBL" id="QRPE01000008">
    <property type="protein sequence ID" value="RHL93520.1"/>
    <property type="molecule type" value="Genomic_DNA"/>
</dbReference>
<comment type="caution">
    <text evidence="2">The sequence shown here is derived from an EMBL/GenBank/DDBJ whole genome shotgun (WGS) entry which is preliminary data.</text>
</comment>
<evidence type="ECO:0000313" key="4">
    <source>
        <dbReference type="Proteomes" id="UP000285013"/>
    </source>
</evidence>
<name>A0A3E4KSB4_9BACE</name>
<evidence type="ECO:0000313" key="2">
    <source>
        <dbReference type="EMBL" id="RHL93520.1"/>
    </source>
</evidence>
<protein>
    <submittedName>
        <fullName evidence="2">Uncharacterized protein</fullName>
    </submittedName>
</protein>
<dbReference type="Proteomes" id="UP000284772">
    <property type="component" value="Unassembled WGS sequence"/>
</dbReference>
<sequence>MSLITRLRPDWEVTVLPRSVEDAIAWFKIQPHPNILFLDIKLSSACSAYFNGKIILHVKPPHKDKITVSEEKVSSFKLWLNL</sequence>
<dbReference type="Proteomes" id="UP000285013">
    <property type="component" value="Unassembled WGS sequence"/>
</dbReference>
<evidence type="ECO:0000313" key="3">
    <source>
        <dbReference type="Proteomes" id="UP000284772"/>
    </source>
</evidence>
<evidence type="ECO:0000313" key="1">
    <source>
        <dbReference type="EMBL" id="RGT52876.1"/>
    </source>
</evidence>
<dbReference type="EMBL" id="QRWT01000008">
    <property type="protein sequence ID" value="RGT52876.1"/>
    <property type="molecule type" value="Genomic_DNA"/>
</dbReference>
<accession>A0A3E4KSB4</accession>
<dbReference type="AlphaFoldDB" id="A0A3E4KSB4"/>
<reference evidence="3 4" key="1">
    <citation type="submission" date="2018-08" db="EMBL/GenBank/DDBJ databases">
        <title>A genome reference for cultivated species of the human gut microbiota.</title>
        <authorList>
            <person name="Zou Y."/>
            <person name="Xue W."/>
            <person name="Luo G."/>
        </authorList>
    </citation>
    <scope>NUCLEOTIDE SEQUENCE [LARGE SCALE GENOMIC DNA]</scope>
    <source>
        <strain evidence="1 3">AF19-10AC</strain>
        <strain evidence="2 4">AF36-16BH</strain>
    </source>
</reference>
<proteinExistence type="predicted"/>
<gene>
    <name evidence="1" type="ORF">DWX27_10370</name>
    <name evidence="2" type="ORF">DWZ95_09375</name>
</gene>
<organism evidence="2 4">
    <name type="scientific">Bacteroides intestinalis</name>
    <dbReference type="NCBI Taxonomy" id="329854"/>
    <lineage>
        <taxon>Bacteria</taxon>
        <taxon>Pseudomonadati</taxon>
        <taxon>Bacteroidota</taxon>
        <taxon>Bacteroidia</taxon>
        <taxon>Bacteroidales</taxon>
        <taxon>Bacteroidaceae</taxon>
        <taxon>Bacteroides</taxon>
    </lineage>
</organism>